<reference evidence="1 2" key="1">
    <citation type="submission" date="2015-07" db="EMBL/GenBank/DDBJ databases">
        <title>The genome of Eufriesea mexicana.</title>
        <authorList>
            <person name="Pan H."/>
            <person name="Kapheim K."/>
        </authorList>
    </citation>
    <scope>NUCLEOTIDE SEQUENCE [LARGE SCALE GENOMIC DNA]</scope>
    <source>
        <strain evidence="1">0111107269</strain>
        <tissue evidence="1">Whole body</tissue>
    </source>
</reference>
<keyword evidence="2" id="KW-1185">Reference proteome</keyword>
<accession>A0A310SHV4</accession>
<evidence type="ECO:0000313" key="2">
    <source>
        <dbReference type="Proteomes" id="UP000250275"/>
    </source>
</evidence>
<dbReference type="AlphaFoldDB" id="A0A310SHV4"/>
<dbReference type="Proteomes" id="UP000250275">
    <property type="component" value="Unassembled WGS sequence"/>
</dbReference>
<name>A0A310SHV4_9HYME</name>
<proteinExistence type="predicted"/>
<organism evidence="1 2">
    <name type="scientific">Eufriesea mexicana</name>
    <dbReference type="NCBI Taxonomy" id="516756"/>
    <lineage>
        <taxon>Eukaryota</taxon>
        <taxon>Metazoa</taxon>
        <taxon>Ecdysozoa</taxon>
        <taxon>Arthropoda</taxon>
        <taxon>Hexapoda</taxon>
        <taxon>Insecta</taxon>
        <taxon>Pterygota</taxon>
        <taxon>Neoptera</taxon>
        <taxon>Endopterygota</taxon>
        <taxon>Hymenoptera</taxon>
        <taxon>Apocrita</taxon>
        <taxon>Aculeata</taxon>
        <taxon>Apoidea</taxon>
        <taxon>Anthophila</taxon>
        <taxon>Apidae</taxon>
        <taxon>Eufriesea</taxon>
    </lineage>
</organism>
<evidence type="ECO:0000313" key="1">
    <source>
        <dbReference type="EMBL" id="OAD54892.1"/>
    </source>
</evidence>
<dbReference type="EMBL" id="KQ763659">
    <property type="protein sequence ID" value="OAD54892.1"/>
    <property type="molecule type" value="Genomic_DNA"/>
</dbReference>
<protein>
    <submittedName>
        <fullName evidence="1">Uncharacterized protein</fullName>
    </submittedName>
</protein>
<sequence length="75" mass="8447">MNSCTLALNANPKPGIPFPPSEDICRPCWAYVQRRRDPLSAECKRRISSRDAGDYRAIKVAETREDIGGKNTRLI</sequence>
<gene>
    <name evidence="1" type="ORF">WN48_05903</name>
</gene>